<gene>
    <name evidence="2" type="ORF">A3H64_01845</name>
</gene>
<keyword evidence="1" id="KW-1133">Transmembrane helix</keyword>
<reference evidence="2 3" key="1">
    <citation type="journal article" date="2016" name="Nat. Commun.">
        <title>Thousands of microbial genomes shed light on interconnected biogeochemical processes in an aquifer system.</title>
        <authorList>
            <person name="Anantharaman K."/>
            <person name="Brown C.T."/>
            <person name="Hug L.A."/>
            <person name="Sharon I."/>
            <person name="Castelle C.J."/>
            <person name="Probst A.J."/>
            <person name="Thomas B.C."/>
            <person name="Singh A."/>
            <person name="Wilkins M.J."/>
            <person name="Karaoz U."/>
            <person name="Brodie E.L."/>
            <person name="Williams K.H."/>
            <person name="Hubbard S.S."/>
            <person name="Banfield J.F."/>
        </authorList>
    </citation>
    <scope>NUCLEOTIDE SEQUENCE [LARGE SCALE GENOMIC DNA]</scope>
</reference>
<organism evidence="2 3">
    <name type="scientific">Candidatus Ryanbacteria bacterium RIFCSPLOWO2_02_FULL_45_11c</name>
    <dbReference type="NCBI Taxonomy" id="1802128"/>
    <lineage>
        <taxon>Bacteria</taxon>
        <taxon>Candidatus Ryaniibacteriota</taxon>
    </lineage>
</organism>
<dbReference type="AlphaFoldDB" id="A0A1G2H2E6"/>
<protein>
    <submittedName>
        <fullName evidence="2">Uncharacterized protein</fullName>
    </submittedName>
</protein>
<dbReference type="EMBL" id="MHNY01000007">
    <property type="protein sequence ID" value="OGZ56647.1"/>
    <property type="molecule type" value="Genomic_DNA"/>
</dbReference>
<accession>A0A1G2H2E6</accession>
<sequence>MKTDLLLLISLVLFPYVAFAGGPGLDELVGAGLVFLAVCISLSVLISYVVKRIVPKNLIGIFLVGIFDTLLLMAGWSVWNQGEKTDYERLLLIIQFVVPISILLCGGLFFFYTFFYFWYRRSHPEFSYIRNTFFMAIMGVLLTLLVMGGLGLGERVFSYKGMLCKFAVDKDRCYENKAERLLRKEWCAEIQSDNIRDTCYRRVAYKTQDSQLCSEIDFEPWRDSCKNYLDNLK</sequence>
<dbReference type="Proteomes" id="UP000178186">
    <property type="component" value="Unassembled WGS sequence"/>
</dbReference>
<dbReference type="STRING" id="1802128.A3H64_01845"/>
<feature type="transmembrane region" description="Helical" evidence="1">
    <location>
        <begin position="57"/>
        <end position="79"/>
    </location>
</feature>
<comment type="caution">
    <text evidence="2">The sequence shown here is derived from an EMBL/GenBank/DDBJ whole genome shotgun (WGS) entry which is preliminary data.</text>
</comment>
<feature type="transmembrane region" description="Helical" evidence="1">
    <location>
        <begin position="131"/>
        <end position="152"/>
    </location>
</feature>
<keyword evidence="1" id="KW-0812">Transmembrane</keyword>
<feature type="transmembrane region" description="Helical" evidence="1">
    <location>
        <begin position="91"/>
        <end position="119"/>
    </location>
</feature>
<evidence type="ECO:0000313" key="3">
    <source>
        <dbReference type="Proteomes" id="UP000178186"/>
    </source>
</evidence>
<evidence type="ECO:0000313" key="2">
    <source>
        <dbReference type="EMBL" id="OGZ56647.1"/>
    </source>
</evidence>
<feature type="transmembrane region" description="Helical" evidence="1">
    <location>
        <begin position="30"/>
        <end position="50"/>
    </location>
</feature>
<name>A0A1G2H2E6_9BACT</name>
<proteinExistence type="predicted"/>
<keyword evidence="1" id="KW-0472">Membrane</keyword>
<evidence type="ECO:0000256" key="1">
    <source>
        <dbReference type="SAM" id="Phobius"/>
    </source>
</evidence>